<accession>A0ABV1SJG2</accession>
<dbReference type="PROSITE" id="PS50931">
    <property type="entry name" value="HTH_LYSR"/>
    <property type="match status" value="1"/>
</dbReference>
<evidence type="ECO:0000259" key="5">
    <source>
        <dbReference type="PROSITE" id="PS50931"/>
    </source>
</evidence>
<dbReference type="Pfam" id="PF00126">
    <property type="entry name" value="HTH_1"/>
    <property type="match status" value="1"/>
</dbReference>
<keyword evidence="7" id="KW-1185">Reference proteome</keyword>
<evidence type="ECO:0000313" key="6">
    <source>
        <dbReference type="EMBL" id="MER5173037.1"/>
    </source>
</evidence>
<evidence type="ECO:0000256" key="3">
    <source>
        <dbReference type="ARBA" id="ARBA00023125"/>
    </source>
</evidence>
<evidence type="ECO:0000256" key="4">
    <source>
        <dbReference type="ARBA" id="ARBA00023163"/>
    </source>
</evidence>
<organism evidence="6 7">
    <name type="scientific">Thioclava kandeliae</name>
    <dbReference type="NCBI Taxonomy" id="3070818"/>
    <lineage>
        <taxon>Bacteria</taxon>
        <taxon>Pseudomonadati</taxon>
        <taxon>Pseudomonadota</taxon>
        <taxon>Alphaproteobacteria</taxon>
        <taxon>Rhodobacterales</taxon>
        <taxon>Paracoccaceae</taxon>
        <taxon>Thioclava</taxon>
    </lineage>
</organism>
<dbReference type="InterPro" id="IPR000847">
    <property type="entry name" value="LysR_HTH_N"/>
</dbReference>
<evidence type="ECO:0000256" key="2">
    <source>
        <dbReference type="ARBA" id="ARBA00023015"/>
    </source>
</evidence>
<dbReference type="InterPro" id="IPR005119">
    <property type="entry name" value="LysR_subst-bd"/>
</dbReference>
<gene>
    <name evidence="6" type="ORF">VSX56_14775</name>
</gene>
<name>A0ABV1SJG2_9RHOB</name>
<keyword evidence="4" id="KW-0804">Transcription</keyword>
<proteinExistence type="inferred from homology"/>
<sequence>MLPPIRQLEAFLAVAEARSFRLAADRMGMSQPALSQNIAQLEAHLETTLFLRSTRSVRLTAEGEELRGQLQTLLPALRDALDRTRSFGQEDGTLLRLGFLASAAVKYLPYALQQFRAEFPKVIVHARDDTAEGLFAAVNDGKLDLAVTSFLPHKNLQVEFKLFRADPFVAVLRRDHPLSKREEVTWAELLAYDFIGANSGSGTRLATDEAMRAINRPARTSMDFNHYTAVAAMIEAGMGVSALPTVNCPAEDHPALCTRPLTSPAVTRDLGILTPSRDGAISHIVQRFQAHLIASVEIAHRDDRPGAGAAVAAKWPREGHSNP</sequence>
<dbReference type="EMBL" id="JAYWLC010000014">
    <property type="protein sequence ID" value="MER5173037.1"/>
    <property type="molecule type" value="Genomic_DNA"/>
</dbReference>
<reference evidence="6 7" key="2">
    <citation type="submission" date="2024-06" db="EMBL/GenBank/DDBJ databases">
        <title>Thioclava kandeliae sp. nov. from a rhizosphere soil sample of Kandelia candel in a mangrove.</title>
        <authorList>
            <person name="Mu T."/>
        </authorList>
    </citation>
    <scope>NUCLEOTIDE SEQUENCE [LARGE SCALE GENOMIC DNA]</scope>
    <source>
        <strain evidence="6 7">CPCC 100088</strain>
    </source>
</reference>
<evidence type="ECO:0000313" key="7">
    <source>
        <dbReference type="Proteomes" id="UP001438953"/>
    </source>
</evidence>
<dbReference type="Pfam" id="PF03466">
    <property type="entry name" value="LysR_substrate"/>
    <property type="match status" value="1"/>
</dbReference>
<keyword evidence="3" id="KW-0238">DNA-binding</keyword>
<comment type="similarity">
    <text evidence="1">Belongs to the LysR transcriptional regulatory family.</text>
</comment>
<dbReference type="InterPro" id="IPR050950">
    <property type="entry name" value="HTH-type_LysR_regulators"/>
</dbReference>
<dbReference type="RefSeq" id="WP_350938219.1">
    <property type="nucleotide sequence ID" value="NZ_JAYWLC010000014.1"/>
</dbReference>
<dbReference type="PANTHER" id="PTHR30419">
    <property type="entry name" value="HTH-TYPE TRANSCRIPTIONAL REGULATOR YBHD"/>
    <property type="match status" value="1"/>
</dbReference>
<protein>
    <submittedName>
        <fullName evidence="6">LysR family transcriptional regulator</fullName>
    </submittedName>
</protein>
<feature type="domain" description="HTH lysR-type" evidence="5">
    <location>
        <begin position="3"/>
        <end position="60"/>
    </location>
</feature>
<dbReference type="Gene3D" id="1.10.10.10">
    <property type="entry name" value="Winged helix-like DNA-binding domain superfamily/Winged helix DNA-binding domain"/>
    <property type="match status" value="1"/>
</dbReference>
<comment type="caution">
    <text evidence="6">The sequence shown here is derived from an EMBL/GenBank/DDBJ whole genome shotgun (WGS) entry which is preliminary data.</text>
</comment>
<keyword evidence="2" id="KW-0805">Transcription regulation</keyword>
<dbReference type="InterPro" id="IPR036390">
    <property type="entry name" value="WH_DNA-bd_sf"/>
</dbReference>
<dbReference type="Proteomes" id="UP001438953">
    <property type="component" value="Unassembled WGS sequence"/>
</dbReference>
<evidence type="ECO:0000256" key="1">
    <source>
        <dbReference type="ARBA" id="ARBA00009437"/>
    </source>
</evidence>
<dbReference type="SUPFAM" id="SSF46785">
    <property type="entry name" value="Winged helix' DNA-binding domain"/>
    <property type="match status" value="1"/>
</dbReference>
<dbReference type="InterPro" id="IPR036388">
    <property type="entry name" value="WH-like_DNA-bd_sf"/>
</dbReference>
<dbReference type="SUPFAM" id="SSF53850">
    <property type="entry name" value="Periplasmic binding protein-like II"/>
    <property type="match status" value="1"/>
</dbReference>
<dbReference type="PANTHER" id="PTHR30419:SF8">
    <property type="entry name" value="NITROGEN ASSIMILATION TRANSCRIPTIONAL ACTIVATOR-RELATED"/>
    <property type="match status" value="1"/>
</dbReference>
<dbReference type="Gene3D" id="3.40.190.10">
    <property type="entry name" value="Periplasmic binding protein-like II"/>
    <property type="match status" value="2"/>
</dbReference>
<reference evidence="6 7" key="1">
    <citation type="submission" date="2024-01" db="EMBL/GenBank/DDBJ databases">
        <authorList>
            <person name="Deng Y."/>
            <person name="Su J."/>
        </authorList>
    </citation>
    <scope>NUCLEOTIDE SEQUENCE [LARGE SCALE GENOMIC DNA]</scope>
    <source>
        <strain evidence="6 7">CPCC 100088</strain>
    </source>
</reference>
<dbReference type="PRINTS" id="PR00039">
    <property type="entry name" value="HTHLYSR"/>
</dbReference>